<keyword evidence="3" id="KW-1185">Reference proteome</keyword>
<proteinExistence type="predicted"/>
<organism evidence="2 3">
    <name type="scientific">Saccharothrix yanglingensis</name>
    <dbReference type="NCBI Taxonomy" id="659496"/>
    <lineage>
        <taxon>Bacteria</taxon>
        <taxon>Bacillati</taxon>
        <taxon>Actinomycetota</taxon>
        <taxon>Actinomycetes</taxon>
        <taxon>Pseudonocardiales</taxon>
        <taxon>Pseudonocardiaceae</taxon>
        <taxon>Saccharothrix</taxon>
    </lineage>
</organism>
<dbReference type="RefSeq" id="WP_306746645.1">
    <property type="nucleotide sequence ID" value="NZ_NSDM01000006.1"/>
</dbReference>
<dbReference type="Pfam" id="PF16242">
    <property type="entry name" value="Pyrid_ox_like"/>
    <property type="match status" value="1"/>
</dbReference>
<evidence type="ECO:0000313" key="3">
    <source>
        <dbReference type="Proteomes" id="UP001225605"/>
    </source>
</evidence>
<dbReference type="PANTHER" id="PTHR34818">
    <property type="entry name" value="PROTEIN BLI-3"/>
    <property type="match status" value="1"/>
</dbReference>
<protein>
    <submittedName>
        <fullName evidence="2">Pyridoxamine 5'-phosphate oxidase</fullName>
    </submittedName>
</protein>
<dbReference type="Proteomes" id="UP001225605">
    <property type="component" value="Unassembled WGS sequence"/>
</dbReference>
<dbReference type="EMBL" id="NSDM01000006">
    <property type="protein sequence ID" value="MDQ2585456.1"/>
    <property type="molecule type" value="Genomic_DNA"/>
</dbReference>
<accession>A0ABU0X070</accession>
<dbReference type="PANTHER" id="PTHR34818:SF1">
    <property type="entry name" value="PROTEIN BLI-3"/>
    <property type="match status" value="1"/>
</dbReference>
<sequence>MTEQPSHADQVRRVADLAKDVRVGMLTTRDADGRLVARPMAQQEVGFDGDLWFFAERDSRKVAHLRADPAVGVTLTSSDSWVSIHGTAEVVEDRAKARELWNPWVEAWLPQGPEDPSVVLVKVTARGAEYWDTPGGRIASVVSFVKAKVTGERYDGGEHGTTDM</sequence>
<evidence type="ECO:0000259" key="1">
    <source>
        <dbReference type="Pfam" id="PF16242"/>
    </source>
</evidence>
<evidence type="ECO:0000313" key="2">
    <source>
        <dbReference type="EMBL" id="MDQ2585456.1"/>
    </source>
</evidence>
<feature type="domain" description="General stress protein FMN-binding split barrel" evidence="1">
    <location>
        <begin position="9"/>
        <end position="155"/>
    </location>
</feature>
<dbReference type="InterPro" id="IPR052917">
    <property type="entry name" value="Stress-Dev_Protein"/>
</dbReference>
<reference evidence="2 3" key="1">
    <citation type="submission" date="2017-06" db="EMBL/GenBank/DDBJ databases">
        <title>Cultured bacterium strain Saccharothrix yanglingensis Hhs.015.</title>
        <authorList>
            <person name="Xia Y."/>
        </authorList>
    </citation>
    <scope>NUCLEOTIDE SEQUENCE [LARGE SCALE GENOMIC DNA]</scope>
    <source>
        <strain evidence="2 3">Hhs.015</strain>
    </source>
</reference>
<dbReference type="InterPro" id="IPR012349">
    <property type="entry name" value="Split_barrel_FMN-bd"/>
</dbReference>
<name>A0ABU0X070_9PSEU</name>
<dbReference type="InterPro" id="IPR038725">
    <property type="entry name" value="YdaG_split_barrel_FMN-bd"/>
</dbReference>
<dbReference type="Gene3D" id="2.30.110.10">
    <property type="entry name" value="Electron Transport, Fmn-binding Protein, Chain A"/>
    <property type="match status" value="1"/>
</dbReference>
<comment type="caution">
    <text evidence="2">The sequence shown here is derived from an EMBL/GenBank/DDBJ whole genome shotgun (WGS) entry which is preliminary data.</text>
</comment>
<gene>
    <name evidence="2" type="ORF">CKY47_16005</name>
</gene>
<dbReference type="SUPFAM" id="SSF50475">
    <property type="entry name" value="FMN-binding split barrel"/>
    <property type="match status" value="1"/>
</dbReference>